<evidence type="ECO:0000313" key="1">
    <source>
        <dbReference type="EMBL" id="NEW09760.1"/>
    </source>
</evidence>
<dbReference type="RefSeq" id="WP_163953897.1">
    <property type="nucleotide sequence ID" value="NZ_JAAIKC010000023.1"/>
</dbReference>
<dbReference type="AlphaFoldDB" id="A0A6G4A608"/>
<protein>
    <submittedName>
        <fullName evidence="1">Uncharacterized protein</fullName>
    </submittedName>
</protein>
<gene>
    <name evidence="1" type="ORF">GK047_27955</name>
</gene>
<sequence length="61" mass="7119">MRKIWTRTTLLLACLTLVAVKVKGMKLEALLIFGFLTEHAKFSIRLKRTMLSFGYTRILFK</sequence>
<organism evidence="1">
    <name type="scientific">Paenibacillus sp. SYP-B3998</name>
    <dbReference type="NCBI Taxonomy" id="2678564"/>
    <lineage>
        <taxon>Bacteria</taxon>
        <taxon>Bacillati</taxon>
        <taxon>Bacillota</taxon>
        <taxon>Bacilli</taxon>
        <taxon>Bacillales</taxon>
        <taxon>Paenibacillaceae</taxon>
        <taxon>Paenibacillus</taxon>
    </lineage>
</organism>
<reference evidence="1" key="1">
    <citation type="submission" date="2020-02" db="EMBL/GenBank/DDBJ databases">
        <authorList>
            <person name="Shen X.-R."/>
            <person name="Zhang Y.-X."/>
        </authorList>
    </citation>
    <scope>NUCLEOTIDE SEQUENCE</scope>
    <source>
        <strain evidence="1">SYP-B3998</strain>
    </source>
</reference>
<accession>A0A6G4A608</accession>
<name>A0A6G4A608_9BACL</name>
<proteinExistence type="predicted"/>
<comment type="caution">
    <text evidence="1">The sequence shown here is derived from an EMBL/GenBank/DDBJ whole genome shotgun (WGS) entry which is preliminary data.</text>
</comment>
<dbReference type="EMBL" id="JAAIKC010000023">
    <property type="protein sequence ID" value="NEW09760.1"/>
    <property type="molecule type" value="Genomic_DNA"/>
</dbReference>